<evidence type="ECO:0000256" key="3">
    <source>
        <dbReference type="ARBA" id="ARBA00022525"/>
    </source>
</evidence>
<dbReference type="GO" id="GO:0016042">
    <property type="term" value="P:lipid catabolic process"/>
    <property type="evidence" value="ECO:0007669"/>
    <property type="project" value="TreeGrafter"/>
</dbReference>
<feature type="signal peptide" evidence="5">
    <location>
        <begin position="1"/>
        <end position="16"/>
    </location>
</feature>
<dbReference type="SUPFAM" id="SSF53474">
    <property type="entry name" value="alpha/beta-Hydrolases"/>
    <property type="match status" value="1"/>
</dbReference>
<dbReference type="PRINTS" id="PR00821">
    <property type="entry name" value="TAGLIPASE"/>
</dbReference>
<reference evidence="7 8" key="1">
    <citation type="journal article" date="2013" name="Genome Biol.">
        <title>Draft genome of the mountain pine beetle, Dendroctonus ponderosae Hopkins, a major forest pest.</title>
        <authorList>
            <person name="Keeling C.I."/>
            <person name="Yuen M.M."/>
            <person name="Liao N.Y."/>
            <person name="Docking T.R."/>
            <person name="Chan S.K."/>
            <person name="Taylor G.A."/>
            <person name="Palmquist D.L."/>
            <person name="Jackman S.D."/>
            <person name="Nguyen A."/>
            <person name="Li M."/>
            <person name="Henderson H."/>
            <person name="Janes J.K."/>
            <person name="Zhao Y."/>
            <person name="Pandoh P."/>
            <person name="Moore R."/>
            <person name="Sperling F.A."/>
            <person name="Huber D.P."/>
            <person name="Birol I."/>
            <person name="Jones S.J."/>
            <person name="Bohlmann J."/>
        </authorList>
    </citation>
    <scope>NUCLEOTIDE SEQUENCE</scope>
</reference>
<name>U4UQR1_DENPD</name>
<evidence type="ECO:0000256" key="1">
    <source>
        <dbReference type="ARBA" id="ARBA00004613"/>
    </source>
</evidence>
<dbReference type="CDD" id="cd00707">
    <property type="entry name" value="Pancreat_lipase_like"/>
    <property type="match status" value="1"/>
</dbReference>
<dbReference type="Gene3D" id="3.40.50.1820">
    <property type="entry name" value="alpha/beta hydrolase"/>
    <property type="match status" value="1"/>
</dbReference>
<organism evidence="7 8">
    <name type="scientific">Dendroctonus ponderosae</name>
    <name type="common">Mountain pine beetle</name>
    <dbReference type="NCBI Taxonomy" id="77166"/>
    <lineage>
        <taxon>Eukaryota</taxon>
        <taxon>Metazoa</taxon>
        <taxon>Ecdysozoa</taxon>
        <taxon>Arthropoda</taxon>
        <taxon>Hexapoda</taxon>
        <taxon>Insecta</taxon>
        <taxon>Pterygota</taxon>
        <taxon>Neoptera</taxon>
        <taxon>Endopterygota</taxon>
        <taxon>Coleoptera</taxon>
        <taxon>Polyphaga</taxon>
        <taxon>Cucujiformia</taxon>
        <taxon>Curculionidae</taxon>
        <taxon>Scolytinae</taxon>
        <taxon>Dendroctonus</taxon>
    </lineage>
</organism>
<feature type="domain" description="Lipase" evidence="6">
    <location>
        <begin position="64"/>
        <end position="338"/>
    </location>
</feature>
<evidence type="ECO:0000256" key="2">
    <source>
        <dbReference type="ARBA" id="ARBA00010701"/>
    </source>
</evidence>
<dbReference type="InterPro" id="IPR013818">
    <property type="entry name" value="Lipase"/>
</dbReference>
<protein>
    <recommendedName>
        <fullName evidence="6">Lipase domain-containing protein</fullName>
    </recommendedName>
</protein>
<keyword evidence="3" id="KW-0964">Secreted</keyword>
<evidence type="ECO:0000256" key="4">
    <source>
        <dbReference type="RuleBase" id="RU004262"/>
    </source>
</evidence>
<feature type="chain" id="PRO_5004656705" description="Lipase domain-containing protein" evidence="5">
    <location>
        <begin position="17"/>
        <end position="341"/>
    </location>
</feature>
<dbReference type="GO" id="GO:0016298">
    <property type="term" value="F:lipase activity"/>
    <property type="evidence" value="ECO:0007669"/>
    <property type="project" value="InterPro"/>
</dbReference>
<evidence type="ECO:0000313" key="7">
    <source>
        <dbReference type="EMBL" id="ERL94833.1"/>
    </source>
</evidence>
<dbReference type="AlphaFoldDB" id="U4UQR1"/>
<comment type="subcellular location">
    <subcellularLocation>
        <location evidence="1">Secreted</location>
    </subcellularLocation>
</comment>
<proteinExistence type="inferred from homology"/>
<evidence type="ECO:0000256" key="5">
    <source>
        <dbReference type="SAM" id="SignalP"/>
    </source>
</evidence>
<evidence type="ECO:0000313" key="8">
    <source>
        <dbReference type="Proteomes" id="UP000030742"/>
    </source>
</evidence>
<dbReference type="InterPro" id="IPR029058">
    <property type="entry name" value="AB_hydrolase_fold"/>
</dbReference>
<evidence type="ECO:0000259" key="6">
    <source>
        <dbReference type="Pfam" id="PF00151"/>
    </source>
</evidence>
<dbReference type="PANTHER" id="PTHR11610">
    <property type="entry name" value="LIPASE"/>
    <property type="match status" value="1"/>
</dbReference>
<dbReference type="EMBL" id="KB632399">
    <property type="protein sequence ID" value="ERL94833.1"/>
    <property type="molecule type" value="Genomic_DNA"/>
</dbReference>
<comment type="similarity">
    <text evidence="2 4">Belongs to the AB hydrolase superfamily. Lipase family.</text>
</comment>
<sequence>MKRLLLLAAIVAIASAKSVSLLKSEEITDNLKNTSRYLLYEREDGLFEVEEFEKEQVNPELFVSDNSVTFYVYTSQNRAGTQIRASDARNIVRLTGFAANRDTVVLIHGWRNHYLSPINVEIRPALLLSKDVNVIVVDWSPIASANYLTAQGSVLAIGNFIGDFLIRLNNEVAHSLSRVTIVGFSLGAHIAGNTGARTRGLTGTIVGLDPAGPLFTVNNINNRLDPTDAQYVHVIHTNDGVMGFGIPMGDVDYYPNGGSTQPGCGIDVAGSCAHSRSYFYYAESVNDNRYVSRLCTNFSVFQNNQCNVNAASLLGSWPIARATQSGGYFLLTNSQSPFARG</sequence>
<dbReference type="Proteomes" id="UP000030742">
    <property type="component" value="Unassembled WGS sequence"/>
</dbReference>
<dbReference type="PANTHER" id="PTHR11610:SF190">
    <property type="entry name" value="VITELLOGENIN-3-LIKE PROTEIN"/>
    <property type="match status" value="1"/>
</dbReference>
<dbReference type="STRING" id="77166.U4UQR1"/>
<accession>U4UQR1</accession>
<gene>
    <name evidence="7" type="ORF">D910_12106</name>
</gene>
<dbReference type="OrthoDB" id="199913at2759"/>
<dbReference type="InterPro" id="IPR033906">
    <property type="entry name" value="Lipase_N"/>
</dbReference>
<keyword evidence="5" id="KW-0732">Signal</keyword>
<dbReference type="InterPro" id="IPR000734">
    <property type="entry name" value="TAG_lipase"/>
</dbReference>
<dbReference type="Pfam" id="PF00151">
    <property type="entry name" value="Lipase"/>
    <property type="match status" value="1"/>
</dbReference>
<dbReference type="GO" id="GO:0005615">
    <property type="term" value="C:extracellular space"/>
    <property type="evidence" value="ECO:0007669"/>
    <property type="project" value="TreeGrafter"/>
</dbReference>